<organism evidence="2 3">
    <name type="scientific">Halomarina rubra</name>
    <dbReference type="NCBI Taxonomy" id="2071873"/>
    <lineage>
        <taxon>Archaea</taxon>
        <taxon>Methanobacteriati</taxon>
        <taxon>Methanobacteriota</taxon>
        <taxon>Stenosarchaea group</taxon>
        <taxon>Halobacteria</taxon>
        <taxon>Halobacteriales</taxon>
        <taxon>Natronomonadaceae</taxon>
        <taxon>Halomarina</taxon>
    </lineage>
</organism>
<feature type="domain" description="N-acetyltransferase" evidence="1">
    <location>
        <begin position="5"/>
        <end position="156"/>
    </location>
</feature>
<dbReference type="Gene3D" id="3.40.630.30">
    <property type="match status" value="1"/>
</dbReference>
<dbReference type="EMBL" id="JBHUDC010000005">
    <property type="protein sequence ID" value="MFD1513928.1"/>
    <property type="molecule type" value="Genomic_DNA"/>
</dbReference>
<sequence>MSDDARVRLADPDDHVAVMRVLEGALLEVEASTVREGIDREAVWVAVVESSDGGSPDDRVVGALVLDTPAREGVAPRPEEVRPDSRHVEAVAVTRQRRGRGVGRMLVETALEETGCDRLTAEFRPDVEPFYAALGFDVETVPGDEERRWGELRTGR</sequence>
<comment type="caution">
    <text evidence="2">The sequence shown here is derived from an EMBL/GenBank/DDBJ whole genome shotgun (WGS) entry which is preliminary data.</text>
</comment>
<dbReference type="RefSeq" id="WP_250873890.1">
    <property type="nucleotide sequence ID" value="NZ_JALXFV010000005.1"/>
</dbReference>
<dbReference type="Pfam" id="PF13508">
    <property type="entry name" value="Acetyltransf_7"/>
    <property type="match status" value="1"/>
</dbReference>
<keyword evidence="2" id="KW-0808">Transferase</keyword>
<dbReference type="SUPFAM" id="SSF55729">
    <property type="entry name" value="Acyl-CoA N-acyltransferases (Nat)"/>
    <property type="match status" value="1"/>
</dbReference>
<name>A0ABD6AWH9_9EURY</name>
<dbReference type="InterPro" id="IPR016181">
    <property type="entry name" value="Acyl_CoA_acyltransferase"/>
</dbReference>
<keyword evidence="2" id="KW-0012">Acyltransferase</keyword>
<keyword evidence="3" id="KW-1185">Reference proteome</keyword>
<dbReference type="InterPro" id="IPR000182">
    <property type="entry name" value="GNAT_dom"/>
</dbReference>
<gene>
    <name evidence="2" type="ORF">ACFSBT_11625</name>
</gene>
<accession>A0ABD6AWH9</accession>
<dbReference type="GO" id="GO:0016746">
    <property type="term" value="F:acyltransferase activity"/>
    <property type="evidence" value="ECO:0007669"/>
    <property type="project" value="UniProtKB-KW"/>
</dbReference>
<evidence type="ECO:0000259" key="1">
    <source>
        <dbReference type="PROSITE" id="PS51186"/>
    </source>
</evidence>
<dbReference type="EC" id="2.3.1.-" evidence="2"/>
<dbReference type="AlphaFoldDB" id="A0ABD6AWH9"/>
<dbReference type="PROSITE" id="PS51186">
    <property type="entry name" value="GNAT"/>
    <property type="match status" value="1"/>
</dbReference>
<protein>
    <submittedName>
        <fullName evidence="2">GNAT family N-acetyltransferase</fullName>
        <ecNumber evidence="2">2.3.1.-</ecNumber>
    </submittedName>
</protein>
<proteinExistence type="predicted"/>
<evidence type="ECO:0000313" key="3">
    <source>
        <dbReference type="Proteomes" id="UP001597187"/>
    </source>
</evidence>
<evidence type="ECO:0000313" key="2">
    <source>
        <dbReference type="EMBL" id="MFD1513928.1"/>
    </source>
</evidence>
<reference evidence="2 3" key="1">
    <citation type="journal article" date="2019" name="Int. J. Syst. Evol. Microbiol.">
        <title>The Global Catalogue of Microorganisms (GCM) 10K type strain sequencing project: providing services to taxonomists for standard genome sequencing and annotation.</title>
        <authorList>
            <consortium name="The Broad Institute Genomics Platform"/>
            <consortium name="The Broad Institute Genome Sequencing Center for Infectious Disease"/>
            <person name="Wu L."/>
            <person name="Ma J."/>
        </authorList>
    </citation>
    <scope>NUCLEOTIDE SEQUENCE [LARGE SCALE GENOMIC DNA]</scope>
    <source>
        <strain evidence="2 3">CGMCC 1.12563</strain>
    </source>
</reference>
<dbReference type="Proteomes" id="UP001597187">
    <property type="component" value="Unassembled WGS sequence"/>
</dbReference>